<dbReference type="SUPFAM" id="SSF51658">
    <property type="entry name" value="Xylose isomerase-like"/>
    <property type="match status" value="1"/>
</dbReference>
<accession>A0ABY5VDJ7</accession>
<evidence type="ECO:0000313" key="2">
    <source>
        <dbReference type="EMBL" id="UWP58560.1"/>
    </source>
</evidence>
<keyword evidence="3" id="KW-1185">Reference proteome</keyword>
<evidence type="ECO:0000313" key="3">
    <source>
        <dbReference type="Proteomes" id="UP001060164"/>
    </source>
</evidence>
<dbReference type="EMBL" id="CP102290">
    <property type="protein sequence ID" value="UWP58560.1"/>
    <property type="molecule type" value="Genomic_DNA"/>
</dbReference>
<dbReference type="InterPro" id="IPR013022">
    <property type="entry name" value="Xyl_isomerase-like_TIM-brl"/>
</dbReference>
<reference evidence="2" key="1">
    <citation type="journal article" date="2022" name="Cell">
        <title>Design, construction, and in vivo augmentation of a complex gut microbiome.</title>
        <authorList>
            <person name="Cheng A.G."/>
            <person name="Ho P.Y."/>
            <person name="Aranda-Diaz A."/>
            <person name="Jain S."/>
            <person name="Yu F.B."/>
            <person name="Meng X."/>
            <person name="Wang M."/>
            <person name="Iakiviak M."/>
            <person name="Nagashima K."/>
            <person name="Zhao A."/>
            <person name="Murugkar P."/>
            <person name="Patil A."/>
            <person name="Atabakhsh K."/>
            <person name="Weakley A."/>
            <person name="Yan J."/>
            <person name="Brumbaugh A.R."/>
            <person name="Higginbottom S."/>
            <person name="Dimas A."/>
            <person name="Shiver A.L."/>
            <person name="Deutschbauer A."/>
            <person name="Neff N."/>
            <person name="Sonnenburg J.L."/>
            <person name="Huang K.C."/>
            <person name="Fischbach M.A."/>
        </authorList>
    </citation>
    <scope>NUCLEOTIDE SEQUENCE</scope>
    <source>
        <strain evidence="2">DSM 19829</strain>
    </source>
</reference>
<dbReference type="InterPro" id="IPR036237">
    <property type="entry name" value="Xyl_isomerase-like_sf"/>
</dbReference>
<dbReference type="Gene3D" id="3.20.20.150">
    <property type="entry name" value="Divalent-metal-dependent TIM barrel enzymes"/>
    <property type="match status" value="1"/>
</dbReference>
<dbReference type="PANTHER" id="PTHR12110">
    <property type="entry name" value="HYDROXYPYRUVATE ISOMERASE"/>
    <property type="match status" value="1"/>
</dbReference>
<name>A0ABY5VDJ7_9FIRM</name>
<dbReference type="InterPro" id="IPR050312">
    <property type="entry name" value="IolE/XylAMocC-like"/>
</dbReference>
<dbReference type="Pfam" id="PF01261">
    <property type="entry name" value="AP_endonuc_2"/>
    <property type="match status" value="1"/>
</dbReference>
<feature type="domain" description="Xylose isomerase-like TIM barrel" evidence="1">
    <location>
        <begin position="24"/>
        <end position="270"/>
    </location>
</feature>
<dbReference type="Proteomes" id="UP001060164">
    <property type="component" value="Chromosome"/>
</dbReference>
<organism evidence="2 3">
    <name type="scientific">Ruminococcus gauvreauii</name>
    <dbReference type="NCBI Taxonomy" id="438033"/>
    <lineage>
        <taxon>Bacteria</taxon>
        <taxon>Bacillati</taxon>
        <taxon>Bacillota</taxon>
        <taxon>Clostridia</taxon>
        <taxon>Eubacteriales</taxon>
        <taxon>Oscillospiraceae</taxon>
        <taxon>Ruminococcus</taxon>
    </lineage>
</organism>
<proteinExistence type="predicted"/>
<protein>
    <submittedName>
        <fullName evidence="2">Sugar phosphate isomerase/epimerase</fullName>
    </submittedName>
</protein>
<evidence type="ECO:0000259" key="1">
    <source>
        <dbReference type="Pfam" id="PF01261"/>
    </source>
</evidence>
<dbReference type="RefSeq" id="WP_083963529.1">
    <property type="nucleotide sequence ID" value="NZ_CABLBR010000050.1"/>
</dbReference>
<gene>
    <name evidence="2" type="ORF">NQ502_14410</name>
</gene>
<keyword evidence="2" id="KW-0413">Isomerase</keyword>
<dbReference type="GO" id="GO:0016853">
    <property type="term" value="F:isomerase activity"/>
    <property type="evidence" value="ECO:0007669"/>
    <property type="project" value="UniProtKB-KW"/>
</dbReference>
<sequence length="281" mass="31800">MMKQIKIGACDWGLPGAGLYAAAIAASVGLDALSLRIGLYENDYPLTHPDMQKIYLEEQQRYGIEYCAIALNDFDNIPMHASKSTREYEIVWDLLKRAVVTARVLGVSVIQVPGFGKSEVKTEEDMENSAAAFQYLCDAAGEYGINVASENLMSPREFKAFYECVGRKNFSLYYDSQNYHLFRGYDQIEILNELYPYMCDQLHVKDGQDAMSGAVLGKGDSGFHEAMKWLGRNGYTGYILLENYYDQLPLRLNARNPFDLLREDAGVLKKAIENNWQGERN</sequence>